<reference evidence="1 2" key="2">
    <citation type="journal article" date="2022" name="Mol. Ecol. Resour.">
        <title>The genomes of chicory, endive, great burdock and yacon provide insights into Asteraceae paleo-polyploidization history and plant inulin production.</title>
        <authorList>
            <person name="Fan W."/>
            <person name="Wang S."/>
            <person name="Wang H."/>
            <person name="Wang A."/>
            <person name="Jiang F."/>
            <person name="Liu H."/>
            <person name="Zhao H."/>
            <person name="Xu D."/>
            <person name="Zhang Y."/>
        </authorList>
    </citation>
    <scope>NUCLEOTIDE SEQUENCE [LARGE SCALE GENOMIC DNA]</scope>
    <source>
        <strain evidence="2">cv. Niubang</strain>
    </source>
</reference>
<keyword evidence="2" id="KW-1185">Reference proteome</keyword>
<reference evidence="2" key="1">
    <citation type="journal article" date="2022" name="Mol. Ecol. Resour.">
        <title>The genomes of chicory, endive, great burdock and yacon provide insights into Asteraceae palaeo-polyploidization history and plant inulin production.</title>
        <authorList>
            <person name="Fan W."/>
            <person name="Wang S."/>
            <person name="Wang H."/>
            <person name="Wang A."/>
            <person name="Jiang F."/>
            <person name="Liu H."/>
            <person name="Zhao H."/>
            <person name="Xu D."/>
            <person name="Zhang Y."/>
        </authorList>
    </citation>
    <scope>NUCLEOTIDE SEQUENCE [LARGE SCALE GENOMIC DNA]</scope>
    <source>
        <strain evidence="2">cv. Niubang</strain>
    </source>
</reference>
<protein>
    <submittedName>
        <fullName evidence="1">Uncharacterized protein</fullName>
    </submittedName>
</protein>
<gene>
    <name evidence="1" type="ORF">L6452_40381</name>
</gene>
<accession>A0ACB8XMX5</accession>
<evidence type="ECO:0000313" key="2">
    <source>
        <dbReference type="Proteomes" id="UP001055879"/>
    </source>
</evidence>
<dbReference type="Proteomes" id="UP001055879">
    <property type="component" value="Linkage Group LG16"/>
</dbReference>
<evidence type="ECO:0000313" key="1">
    <source>
        <dbReference type="EMBL" id="KAI3669155.1"/>
    </source>
</evidence>
<comment type="caution">
    <text evidence="1">The sequence shown here is derived from an EMBL/GenBank/DDBJ whole genome shotgun (WGS) entry which is preliminary data.</text>
</comment>
<name>A0ACB8XMX5_ARCLA</name>
<proteinExistence type="predicted"/>
<dbReference type="EMBL" id="CM042062">
    <property type="protein sequence ID" value="KAI3669155.1"/>
    <property type="molecule type" value="Genomic_DNA"/>
</dbReference>
<organism evidence="1 2">
    <name type="scientific">Arctium lappa</name>
    <name type="common">Greater burdock</name>
    <name type="synonym">Lappa major</name>
    <dbReference type="NCBI Taxonomy" id="4217"/>
    <lineage>
        <taxon>Eukaryota</taxon>
        <taxon>Viridiplantae</taxon>
        <taxon>Streptophyta</taxon>
        <taxon>Embryophyta</taxon>
        <taxon>Tracheophyta</taxon>
        <taxon>Spermatophyta</taxon>
        <taxon>Magnoliopsida</taxon>
        <taxon>eudicotyledons</taxon>
        <taxon>Gunneridae</taxon>
        <taxon>Pentapetalae</taxon>
        <taxon>asterids</taxon>
        <taxon>campanulids</taxon>
        <taxon>Asterales</taxon>
        <taxon>Asteraceae</taxon>
        <taxon>Carduoideae</taxon>
        <taxon>Cardueae</taxon>
        <taxon>Arctiinae</taxon>
        <taxon>Arctium</taxon>
    </lineage>
</organism>
<sequence>MVVDFDSQCWVMQSQREQQQCCVHALLSSYPRFILLFDYSLSKTQSHFLSLNSKLLQIGIMEVDHLLLIF</sequence>